<evidence type="ECO:0000259" key="11">
    <source>
        <dbReference type="PROSITE" id="PS50808"/>
    </source>
</evidence>
<dbReference type="InterPro" id="IPR012337">
    <property type="entry name" value="RNaseH-like_sf"/>
</dbReference>
<comment type="subcellular location">
    <subcellularLocation>
        <location evidence="1">Nucleus</location>
    </subcellularLocation>
</comment>
<keyword evidence="3 9" id="KW-0863">Zinc-finger</keyword>
<dbReference type="Pfam" id="PF05699">
    <property type="entry name" value="Dimer_Tnp_hAT"/>
    <property type="match status" value="1"/>
</dbReference>
<gene>
    <name evidence="12" type="ORF">IRJ41_020744</name>
</gene>
<dbReference type="GO" id="GO:0009791">
    <property type="term" value="P:post-embryonic development"/>
    <property type="evidence" value="ECO:0007669"/>
    <property type="project" value="UniProtKB-ARBA"/>
</dbReference>
<accession>A0A9W7WBM1</accession>
<feature type="region of interest" description="Disordered" evidence="10">
    <location>
        <begin position="55"/>
        <end position="123"/>
    </location>
</feature>
<feature type="domain" description="BED-type" evidence="11">
    <location>
        <begin position="4"/>
        <end position="52"/>
    </location>
</feature>
<evidence type="ECO:0000256" key="8">
    <source>
        <dbReference type="ARBA" id="ARBA00023242"/>
    </source>
</evidence>
<dbReference type="GO" id="GO:0005634">
    <property type="term" value="C:nucleus"/>
    <property type="evidence" value="ECO:0007669"/>
    <property type="project" value="UniProtKB-SubCell"/>
</dbReference>
<proteinExistence type="predicted"/>
<dbReference type="PANTHER" id="PTHR46481">
    <property type="entry name" value="ZINC FINGER BED DOMAIN-CONTAINING PROTEIN 4"/>
    <property type="match status" value="1"/>
</dbReference>
<dbReference type="Pfam" id="PF02892">
    <property type="entry name" value="zf-BED"/>
    <property type="match status" value="1"/>
</dbReference>
<dbReference type="GO" id="GO:0003677">
    <property type="term" value="F:DNA binding"/>
    <property type="evidence" value="ECO:0007669"/>
    <property type="project" value="UniProtKB-KW"/>
</dbReference>
<keyword evidence="2" id="KW-0479">Metal-binding</keyword>
<comment type="caution">
    <text evidence="12">The sequence shown here is derived from an EMBL/GenBank/DDBJ whole genome shotgun (WGS) entry which is preliminary data.</text>
</comment>
<keyword evidence="13" id="KW-1185">Reference proteome</keyword>
<evidence type="ECO:0000256" key="2">
    <source>
        <dbReference type="ARBA" id="ARBA00022723"/>
    </source>
</evidence>
<evidence type="ECO:0000313" key="13">
    <source>
        <dbReference type="Proteomes" id="UP001059041"/>
    </source>
</evidence>
<reference evidence="12" key="1">
    <citation type="submission" date="2021-02" db="EMBL/GenBank/DDBJ databases">
        <title>Comparative genomics reveals that relaxation of natural selection precedes convergent phenotypic evolution of cavefish.</title>
        <authorList>
            <person name="Peng Z."/>
        </authorList>
    </citation>
    <scope>NUCLEOTIDE SEQUENCE</scope>
    <source>
        <tissue evidence="12">Muscle</tissue>
    </source>
</reference>
<dbReference type="Proteomes" id="UP001059041">
    <property type="component" value="Linkage Group LG24"/>
</dbReference>
<organism evidence="12 13">
    <name type="scientific">Triplophysa rosa</name>
    <name type="common">Cave loach</name>
    <dbReference type="NCBI Taxonomy" id="992332"/>
    <lineage>
        <taxon>Eukaryota</taxon>
        <taxon>Metazoa</taxon>
        <taxon>Chordata</taxon>
        <taxon>Craniata</taxon>
        <taxon>Vertebrata</taxon>
        <taxon>Euteleostomi</taxon>
        <taxon>Actinopterygii</taxon>
        <taxon>Neopterygii</taxon>
        <taxon>Teleostei</taxon>
        <taxon>Ostariophysi</taxon>
        <taxon>Cypriniformes</taxon>
        <taxon>Nemacheilidae</taxon>
        <taxon>Triplophysa</taxon>
    </lineage>
</organism>
<protein>
    <submittedName>
        <fullName evidence="12">Zinc finger BED domain-containing protein 1-like</fullName>
    </submittedName>
</protein>
<dbReference type="Gene3D" id="1.10.10.1070">
    <property type="entry name" value="Zinc finger, BED domain-containing"/>
    <property type="match status" value="1"/>
</dbReference>
<keyword evidence="5" id="KW-0805">Transcription regulation</keyword>
<dbReference type="PROSITE" id="PS50808">
    <property type="entry name" value="ZF_BED"/>
    <property type="match status" value="1"/>
</dbReference>
<keyword evidence="7" id="KW-0804">Transcription</keyword>
<evidence type="ECO:0000313" key="12">
    <source>
        <dbReference type="EMBL" id="KAI7792078.1"/>
    </source>
</evidence>
<evidence type="ECO:0000256" key="5">
    <source>
        <dbReference type="ARBA" id="ARBA00023015"/>
    </source>
</evidence>
<name>A0A9W7WBM1_TRIRA</name>
<dbReference type="SUPFAM" id="SSF57667">
    <property type="entry name" value="beta-beta-alpha zinc fingers"/>
    <property type="match status" value="1"/>
</dbReference>
<sequence>MSTRKRSDVWTHFVATEAKCNICKNSFSTKAGSTSNWRRHLKSSHPTVLLAQVRTETEDDSPAAAGAVSTTSTSSAGPSTALAGMLTTSTTSSTPAPTTIQGPVRPRRSQQQTSMSSFVTRPMDPLRQSKLDEALVRMIACDFQPFSIVEDKGFKEYSHLLDPSYSLPSRKTLSKTVMPRLYDKLRGDIMDKIKSASAVCLTTDCWTSLTTESYMTVTCHFIEDFQMTSYLLDCFVLTERHTAAHLANNASNIVSALKDHLHWDHIPCFAHMLNLIVGAALKEVQAILQKVKTTVEYFHRSTVASDKLKATQTQMGQEMLRLKQDVATRWNSTYYMLKRFSEIKDPIISTLALTNASLPTLSPEEWKISREILDIIKPFEEVTTEVSAEKFVTASEVILMTRGLHRIVTRYQRNPSSSVPVKRLVDSLMLDMTKRFGKVEHIEKLADATCLDPRFKKQAFVNQQAAEETVKRVTAAAAAINPAQSEEENTSDPGATASAGAMFWEDFDERVASLRPSASTSKTSDAMMEMRAYLAEPLLSRTSDPLSWWSSCSPVYNTLSEVMKARLCIVATSVPSERIFSKTGQIISERRNRLSPSNVREFVF</sequence>
<evidence type="ECO:0000256" key="9">
    <source>
        <dbReference type="PROSITE-ProRule" id="PRU00027"/>
    </source>
</evidence>
<evidence type="ECO:0000256" key="10">
    <source>
        <dbReference type="SAM" id="MobiDB-lite"/>
    </source>
</evidence>
<keyword evidence="8" id="KW-0539">Nucleus</keyword>
<evidence type="ECO:0000256" key="6">
    <source>
        <dbReference type="ARBA" id="ARBA00023125"/>
    </source>
</evidence>
<dbReference type="EMBL" id="JAFHDT010000024">
    <property type="protein sequence ID" value="KAI7792078.1"/>
    <property type="molecule type" value="Genomic_DNA"/>
</dbReference>
<evidence type="ECO:0000256" key="1">
    <source>
        <dbReference type="ARBA" id="ARBA00004123"/>
    </source>
</evidence>
<dbReference type="InterPro" id="IPR008906">
    <property type="entry name" value="HATC_C_dom"/>
</dbReference>
<evidence type="ECO:0000256" key="7">
    <source>
        <dbReference type="ARBA" id="ARBA00023163"/>
    </source>
</evidence>
<keyword evidence="6" id="KW-0238">DNA-binding</keyword>
<dbReference type="InterPro" id="IPR052035">
    <property type="entry name" value="ZnF_BED_domain_contain"/>
</dbReference>
<dbReference type="InterPro" id="IPR036236">
    <property type="entry name" value="Znf_C2H2_sf"/>
</dbReference>
<dbReference type="SUPFAM" id="SSF140996">
    <property type="entry name" value="Hermes dimerisation domain"/>
    <property type="match status" value="1"/>
</dbReference>
<dbReference type="GO" id="GO:0046983">
    <property type="term" value="F:protein dimerization activity"/>
    <property type="evidence" value="ECO:0007669"/>
    <property type="project" value="InterPro"/>
</dbReference>
<dbReference type="SUPFAM" id="SSF53098">
    <property type="entry name" value="Ribonuclease H-like"/>
    <property type="match status" value="1"/>
</dbReference>
<keyword evidence="4" id="KW-0862">Zinc</keyword>
<evidence type="ECO:0000256" key="3">
    <source>
        <dbReference type="ARBA" id="ARBA00022771"/>
    </source>
</evidence>
<dbReference type="AlphaFoldDB" id="A0A9W7WBM1"/>
<evidence type="ECO:0000256" key="4">
    <source>
        <dbReference type="ARBA" id="ARBA00022833"/>
    </source>
</evidence>
<dbReference type="PANTHER" id="PTHR46481:SF10">
    <property type="entry name" value="ZINC FINGER BED DOMAIN-CONTAINING PROTEIN 39"/>
    <property type="match status" value="1"/>
</dbReference>
<feature type="compositionally biased region" description="Polar residues" evidence="10">
    <location>
        <begin position="109"/>
        <end position="119"/>
    </location>
</feature>
<feature type="compositionally biased region" description="Low complexity" evidence="10">
    <location>
        <begin position="62"/>
        <end position="99"/>
    </location>
</feature>
<dbReference type="SMART" id="SM00614">
    <property type="entry name" value="ZnF_BED"/>
    <property type="match status" value="1"/>
</dbReference>
<dbReference type="InterPro" id="IPR003656">
    <property type="entry name" value="Znf_BED"/>
</dbReference>
<dbReference type="GO" id="GO:0008270">
    <property type="term" value="F:zinc ion binding"/>
    <property type="evidence" value="ECO:0007669"/>
    <property type="project" value="UniProtKB-KW"/>
</dbReference>